<dbReference type="InterPro" id="IPR000182">
    <property type="entry name" value="GNAT_dom"/>
</dbReference>
<evidence type="ECO:0000256" key="1">
    <source>
        <dbReference type="ARBA" id="ARBA00022679"/>
    </source>
</evidence>
<name>A0AAD0L9T0_PSEPU</name>
<dbReference type="CDD" id="cd04301">
    <property type="entry name" value="NAT_SF"/>
    <property type="match status" value="1"/>
</dbReference>
<organism evidence="4 5">
    <name type="scientific">Pseudomonas putida</name>
    <name type="common">Arthrobacter siderocapsulatus</name>
    <dbReference type="NCBI Taxonomy" id="303"/>
    <lineage>
        <taxon>Bacteria</taxon>
        <taxon>Pseudomonadati</taxon>
        <taxon>Pseudomonadota</taxon>
        <taxon>Gammaproteobacteria</taxon>
        <taxon>Pseudomonadales</taxon>
        <taxon>Pseudomonadaceae</taxon>
        <taxon>Pseudomonas</taxon>
    </lineage>
</organism>
<dbReference type="RefSeq" id="WP_112898473.1">
    <property type="nucleotide sequence ID" value="NZ_CP030750.1"/>
</dbReference>
<sequence>MIRPATPADQSAIQACAEQAYARYIPLIGRRPAPMLADYASQIATGWVHVALDEQASLQGFIVFYPHDNHMLLENVAVLPSAAGRGIGKALINLCESRARQLGLNAVQLYTNERMTDNLGLYPRLGYVEVARRSEDGFNRVYFEKKLGPTR</sequence>
<dbReference type="InterPro" id="IPR050832">
    <property type="entry name" value="Bact_Acetyltransf"/>
</dbReference>
<evidence type="ECO:0000256" key="2">
    <source>
        <dbReference type="ARBA" id="ARBA00023315"/>
    </source>
</evidence>
<evidence type="ECO:0000313" key="5">
    <source>
        <dbReference type="Proteomes" id="UP000251617"/>
    </source>
</evidence>
<proteinExistence type="predicted"/>
<feature type="domain" description="N-acetyltransferase" evidence="3">
    <location>
        <begin position="1"/>
        <end position="148"/>
    </location>
</feature>
<dbReference type="PROSITE" id="PS51186">
    <property type="entry name" value="GNAT"/>
    <property type="match status" value="1"/>
</dbReference>
<reference evidence="4 5" key="1">
    <citation type="submission" date="2018-06" db="EMBL/GenBank/DDBJ databases">
        <title>The genome of Pseudomonas putida NX-1, a lignin degrader.</title>
        <authorList>
            <person name="Xu Z."/>
        </authorList>
    </citation>
    <scope>NUCLEOTIDE SEQUENCE [LARGE SCALE GENOMIC DNA]</scope>
    <source>
        <strain evidence="4 5">NX-1</strain>
    </source>
</reference>
<dbReference type="Pfam" id="PF00583">
    <property type="entry name" value="Acetyltransf_1"/>
    <property type="match status" value="1"/>
</dbReference>
<keyword evidence="2" id="KW-0012">Acyltransferase</keyword>
<dbReference type="GO" id="GO:0016747">
    <property type="term" value="F:acyltransferase activity, transferring groups other than amino-acyl groups"/>
    <property type="evidence" value="ECO:0007669"/>
    <property type="project" value="InterPro"/>
</dbReference>
<dbReference type="AlphaFoldDB" id="A0AAD0L9T0"/>
<accession>A0AAD0L9T0</accession>
<dbReference type="Proteomes" id="UP000251617">
    <property type="component" value="Chromosome"/>
</dbReference>
<dbReference type="InterPro" id="IPR016181">
    <property type="entry name" value="Acyl_CoA_acyltransferase"/>
</dbReference>
<evidence type="ECO:0000259" key="3">
    <source>
        <dbReference type="PROSITE" id="PS51186"/>
    </source>
</evidence>
<keyword evidence="1" id="KW-0808">Transferase</keyword>
<evidence type="ECO:0000313" key="4">
    <source>
        <dbReference type="EMBL" id="AXA25382.1"/>
    </source>
</evidence>
<dbReference type="PANTHER" id="PTHR43877:SF2">
    <property type="entry name" value="AMINOALKYLPHOSPHONATE N-ACETYLTRANSFERASE-RELATED"/>
    <property type="match status" value="1"/>
</dbReference>
<dbReference type="SUPFAM" id="SSF55729">
    <property type="entry name" value="Acyl-CoA N-acyltransferases (Nat)"/>
    <property type="match status" value="1"/>
</dbReference>
<dbReference type="EMBL" id="CP030750">
    <property type="protein sequence ID" value="AXA25382.1"/>
    <property type="molecule type" value="Genomic_DNA"/>
</dbReference>
<dbReference type="PANTHER" id="PTHR43877">
    <property type="entry name" value="AMINOALKYLPHOSPHONATE N-ACETYLTRANSFERASE-RELATED-RELATED"/>
    <property type="match status" value="1"/>
</dbReference>
<protein>
    <submittedName>
        <fullName evidence="4">GNAT family N-acetyltransferase</fullName>
    </submittedName>
</protein>
<dbReference type="Gene3D" id="3.40.630.30">
    <property type="match status" value="1"/>
</dbReference>
<gene>
    <name evidence="4" type="ORF">C1S65_15105</name>
</gene>